<dbReference type="InterPro" id="IPR044992">
    <property type="entry name" value="ChyE-like"/>
</dbReference>
<evidence type="ECO:0000313" key="2">
    <source>
        <dbReference type="EMBL" id="SVA67819.1"/>
    </source>
</evidence>
<gene>
    <name evidence="2" type="ORF">METZ01_LOCUS120673</name>
</gene>
<dbReference type="PANTHER" id="PTHR42695:SF5">
    <property type="entry name" value="GLUTAMINE AMIDOTRANSFERASE YLR126C-RELATED"/>
    <property type="match status" value="1"/>
</dbReference>
<name>A0A381XSR9_9ZZZZ</name>
<accession>A0A381XSR9</accession>
<dbReference type="GO" id="GO:0005829">
    <property type="term" value="C:cytosol"/>
    <property type="evidence" value="ECO:0007669"/>
    <property type="project" value="TreeGrafter"/>
</dbReference>
<dbReference type="PANTHER" id="PTHR42695">
    <property type="entry name" value="GLUTAMINE AMIDOTRANSFERASE YLR126C-RELATED"/>
    <property type="match status" value="1"/>
</dbReference>
<dbReference type="Pfam" id="PF00117">
    <property type="entry name" value="GATase"/>
    <property type="match status" value="1"/>
</dbReference>
<organism evidence="2">
    <name type="scientific">marine metagenome</name>
    <dbReference type="NCBI Taxonomy" id="408172"/>
    <lineage>
        <taxon>unclassified sequences</taxon>
        <taxon>metagenomes</taxon>
        <taxon>ecological metagenomes</taxon>
    </lineage>
</organism>
<dbReference type="CDD" id="cd01741">
    <property type="entry name" value="GATase1_1"/>
    <property type="match status" value="1"/>
</dbReference>
<dbReference type="AlphaFoldDB" id="A0A381XSR9"/>
<protein>
    <recommendedName>
        <fullName evidence="1">Glutamine amidotransferase domain-containing protein</fullName>
    </recommendedName>
</protein>
<dbReference type="EMBL" id="UINC01016254">
    <property type="protein sequence ID" value="SVA67819.1"/>
    <property type="molecule type" value="Genomic_DNA"/>
</dbReference>
<feature type="non-terminal residue" evidence="2">
    <location>
        <position position="1"/>
    </location>
</feature>
<evidence type="ECO:0000259" key="1">
    <source>
        <dbReference type="Pfam" id="PF00117"/>
    </source>
</evidence>
<reference evidence="2" key="1">
    <citation type="submission" date="2018-05" db="EMBL/GenBank/DDBJ databases">
        <authorList>
            <person name="Lanie J.A."/>
            <person name="Ng W.-L."/>
            <person name="Kazmierczak K.M."/>
            <person name="Andrzejewski T.M."/>
            <person name="Davidsen T.M."/>
            <person name="Wayne K.J."/>
            <person name="Tettelin H."/>
            <person name="Glass J.I."/>
            <person name="Rusch D."/>
            <person name="Podicherti R."/>
            <person name="Tsui H.-C.T."/>
            <person name="Winkler M.E."/>
        </authorList>
    </citation>
    <scope>NUCLEOTIDE SEQUENCE</scope>
</reference>
<sequence>YGSINMKNLSIGILKTDTVRESLSPEFGEYPDMFIRLLKEIDDELNLVTYDVEHQEYPNNINEVDAYLITGSKYSVYDNEPWIIALTEFVRELHREHKKLIGICFGHQMVAHALGGSVDKSSEGWGLGVSESTLISAESWGTGGNKFNLLMSHQDQVMAPPENARVIAATKFCPILACQLEDHVLTFQGHPEFDKSYYRALMDVRRERLGDELYSQALEGATKPTDNPKVAQWIVNFLRKE</sequence>
<proteinExistence type="predicted"/>
<feature type="domain" description="Glutamine amidotransferase" evidence="1">
    <location>
        <begin position="33"/>
        <end position="196"/>
    </location>
</feature>
<dbReference type="Gene3D" id="3.40.50.880">
    <property type="match status" value="1"/>
</dbReference>
<dbReference type="InterPro" id="IPR017926">
    <property type="entry name" value="GATASE"/>
</dbReference>
<dbReference type="SUPFAM" id="SSF52317">
    <property type="entry name" value="Class I glutamine amidotransferase-like"/>
    <property type="match status" value="1"/>
</dbReference>
<dbReference type="InterPro" id="IPR029062">
    <property type="entry name" value="Class_I_gatase-like"/>
</dbReference>
<dbReference type="PROSITE" id="PS51273">
    <property type="entry name" value="GATASE_TYPE_1"/>
    <property type="match status" value="1"/>
</dbReference>